<dbReference type="STRING" id="75743.A0A401PPX8"/>
<dbReference type="PANTHER" id="PTHR43829:SF29">
    <property type="entry name" value="AQUAPORIN 9"/>
    <property type="match status" value="1"/>
</dbReference>
<accession>A0A401PPX8</accession>
<evidence type="ECO:0000256" key="5">
    <source>
        <dbReference type="ARBA" id="ARBA00022989"/>
    </source>
</evidence>
<dbReference type="Proteomes" id="UP000288216">
    <property type="component" value="Unassembled WGS sequence"/>
</dbReference>
<comment type="similarity">
    <text evidence="2 9">Belongs to the MIP/aquaporin (TC 1.A.8) family.</text>
</comment>
<dbReference type="GO" id="GO:0016323">
    <property type="term" value="C:basolateral plasma membrane"/>
    <property type="evidence" value="ECO:0007669"/>
    <property type="project" value="TreeGrafter"/>
</dbReference>
<comment type="catalytic activity">
    <reaction evidence="7">
        <text>H2O(in) = H2O(out)</text>
        <dbReference type="Rhea" id="RHEA:29667"/>
        <dbReference type="ChEBI" id="CHEBI:15377"/>
    </reaction>
</comment>
<dbReference type="GO" id="GO:0015250">
    <property type="term" value="F:water channel activity"/>
    <property type="evidence" value="ECO:0007669"/>
    <property type="project" value="TreeGrafter"/>
</dbReference>
<evidence type="ECO:0000256" key="2">
    <source>
        <dbReference type="ARBA" id="ARBA00006175"/>
    </source>
</evidence>
<organism evidence="11 12">
    <name type="scientific">Scyliorhinus torazame</name>
    <name type="common">Cloudy catshark</name>
    <name type="synonym">Catulus torazame</name>
    <dbReference type="NCBI Taxonomy" id="75743"/>
    <lineage>
        <taxon>Eukaryota</taxon>
        <taxon>Metazoa</taxon>
        <taxon>Chordata</taxon>
        <taxon>Craniata</taxon>
        <taxon>Vertebrata</taxon>
        <taxon>Chondrichthyes</taxon>
        <taxon>Elasmobranchii</taxon>
        <taxon>Galeomorphii</taxon>
        <taxon>Galeoidea</taxon>
        <taxon>Carcharhiniformes</taxon>
        <taxon>Scyliorhinidae</taxon>
        <taxon>Scyliorhinus</taxon>
    </lineage>
</organism>
<evidence type="ECO:0000256" key="9">
    <source>
        <dbReference type="RuleBase" id="RU000477"/>
    </source>
</evidence>
<comment type="catalytic activity">
    <reaction evidence="8">
        <text>glycerol(in) = glycerol(out)</text>
        <dbReference type="Rhea" id="RHEA:29675"/>
        <dbReference type="ChEBI" id="CHEBI:17754"/>
    </reaction>
</comment>
<dbReference type="InterPro" id="IPR000425">
    <property type="entry name" value="MIP"/>
</dbReference>
<feature type="transmembrane region" description="Helical" evidence="10">
    <location>
        <begin position="55"/>
        <end position="74"/>
    </location>
</feature>
<feature type="transmembrane region" description="Helical" evidence="10">
    <location>
        <begin position="25"/>
        <end position="43"/>
    </location>
</feature>
<evidence type="ECO:0000256" key="3">
    <source>
        <dbReference type="ARBA" id="ARBA00022448"/>
    </source>
</evidence>
<dbReference type="Pfam" id="PF00230">
    <property type="entry name" value="MIP"/>
    <property type="match status" value="1"/>
</dbReference>
<dbReference type="SUPFAM" id="SSF81338">
    <property type="entry name" value="Aquaporin-like"/>
    <property type="match status" value="1"/>
</dbReference>
<keyword evidence="4 9" id="KW-0812">Transmembrane</keyword>
<dbReference type="AlphaFoldDB" id="A0A401PPX8"/>
<evidence type="ECO:0000256" key="10">
    <source>
        <dbReference type="SAM" id="Phobius"/>
    </source>
</evidence>
<protein>
    <submittedName>
        <fullName evidence="11">Uncharacterized protein</fullName>
    </submittedName>
</protein>
<dbReference type="InterPro" id="IPR050363">
    <property type="entry name" value="MIP/Aquaporin"/>
</dbReference>
<keyword evidence="6 10" id="KW-0472">Membrane</keyword>
<dbReference type="PRINTS" id="PR00783">
    <property type="entry name" value="MINTRINSICP"/>
</dbReference>
<evidence type="ECO:0000256" key="6">
    <source>
        <dbReference type="ARBA" id="ARBA00023136"/>
    </source>
</evidence>
<reference evidence="11 12" key="1">
    <citation type="journal article" date="2018" name="Nat. Ecol. Evol.">
        <title>Shark genomes provide insights into elasmobranch evolution and the origin of vertebrates.</title>
        <authorList>
            <person name="Hara Y"/>
            <person name="Yamaguchi K"/>
            <person name="Onimaru K"/>
            <person name="Kadota M"/>
            <person name="Koyanagi M"/>
            <person name="Keeley SD"/>
            <person name="Tatsumi K"/>
            <person name="Tanaka K"/>
            <person name="Motone F"/>
            <person name="Kageyama Y"/>
            <person name="Nozu R"/>
            <person name="Adachi N"/>
            <person name="Nishimura O"/>
            <person name="Nakagawa R"/>
            <person name="Tanegashima C"/>
            <person name="Kiyatake I"/>
            <person name="Matsumoto R"/>
            <person name="Murakumo K"/>
            <person name="Nishida K"/>
            <person name="Terakita A"/>
            <person name="Kuratani S"/>
            <person name="Sato K"/>
            <person name="Hyodo S Kuraku.S."/>
        </authorList>
    </citation>
    <scope>NUCLEOTIDE SEQUENCE [LARGE SCALE GENOMIC DNA]</scope>
</reference>
<keyword evidence="12" id="KW-1185">Reference proteome</keyword>
<evidence type="ECO:0000256" key="4">
    <source>
        <dbReference type="ARBA" id="ARBA00022692"/>
    </source>
</evidence>
<dbReference type="GO" id="GO:0015204">
    <property type="term" value="F:urea transmembrane transporter activity"/>
    <property type="evidence" value="ECO:0007669"/>
    <property type="project" value="TreeGrafter"/>
</dbReference>
<dbReference type="PANTHER" id="PTHR43829">
    <property type="entry name" value="AQUAPORIN OR AQUAGLYCEROPORIN RELATED"/>
    <property type="match status" value="1"/>
</dbReference>
<dbReference type="InterPro" id="IPR023271">
    <property type="entry name" value="Aquaporin-like"/>
</dbReference>
<dbReference type="OrthoDB" id="3222at2759"/>
<keyword evidence="3 9" id="KW-0813">Transport</keyword>
<proteinExistence type="inferred from homology"/>
<comment type="subcellular location">
    <subcellularLocation>
        <location evidence="1">Membrane</location>
        <topology evidence="1">Multi-pass membrane protein</topology>
    </subcellularLocation>
</comment>
<evidence type="ECO:0000256" key="7">
    <source>
        <dbReference type="ARBA" id="ARBA00034651"/>
    </source>
</evidence>
<dbReference type="Gene3D" id="1.20.1080.10">
    <property type="entry name" value="Glycerol uptake facilitator protein"/>
    <property type="match status" value="1"/>
</dbReference>
<gene>
    <name evidence="11" type="ORF">scyTo_0017309</name>
</gene>
<dbReference type="GO" id="GO:0015254">
    <property type="term" value="F:glycerol channel activity"/>
    <property type="evidence" value="ECO:0007669"/>
    <property type="project" value="TreeGrafter"/>
</dbReference>
<comment type="caution">
    <text evidence="11">The sequence shown here is derived from an EMBL/GenBank/DDBJ whole genome shotgun (WGS) entry which is preliminary data.</text>
</comment>
<evidence type="ECO:0000256" key="1">
    <source>
        <dbReference type="ARBA" id="ARBA00004141"/>
    </source>
</evidence>
<name>A0A401PPX8_SCYTO</name>
<dbReference type="EMBL" id="BFAA01011140">
    <property type="protein sequence ID" value="GCB75182.1"/>
    <property type="molecule type" value="Genomic_DNA"/>
</dbReference>
<evidence type="ECO:0000313" key="11">
    <source>
        <dbReference type="EMBL" id="GCB75182.1"/>
    </source>
</evidence>
<keyword evidence="5 10" id="KW-1133">Transmembrane helix</keyword>
<evidence type="ECO:0000313" key="12">
    <source>
        <dbReference type="Proteomes" id="UP000288216"/>
    </source>
</evidence>
<evidence type="ECO:0000256" key="8">
    <source>
        <dbReference type="ARBA" id="ARBA00049405"/>
    </source>
</evidence>
<sequence>METEPQKHSLTDKYKLKNSWIKQGLAEFVGTFMLILFGCGSLAQSVLSRGVSGNMLTGSIGFSFGLTIAVYATIGVSGRC</sequence>